<organism evidence="1">
    <name type="scientific">Rhizophora mucronata</name>
    <name type="common">Asiatic mangrove</name>
    <dbReference type="NCBI Taxonomy" id="61149"/>
    <lineage>
        <taxon>Eukaryota</taxon>
        <taxon>Viridiplantae</taxon>
        <taxon>Streptophyta</taxon>
        <taxon>Embryophyta</taxon>
        <taxon>Tracheophyta</taxon>
        <taxon>Spermatophyta</taxon>
        <taxon>Magnoliopsida</taxon>
        <taxon>eudicotyledons</taxon>
        <taxon>Gunneridae</taxon>
        <taxon>Pentapetalae</taxon>
        <taxon>rosids</taxon>
        <taxon>fabids</taxon>
        <taxon>Malpighiales</taxon>
        <taxon>Rhizophoraceae</taxon>
        <taxon>Rhizophora</taxon>
    </lineage>
</organism>
<reference evidence="1" key="1">
    <citation type="submission" date="2018-02" db="EMBL/GenBank/DDBJ databases">
        <title>Rhizophora mucronata_Transcriptome.</title>
        <authorList>
            <person name="Meera S.P."/>
            <person name="Sreeshan A."/>
            <person name="Augustine A."/>
        </authorList>
    </citation>
    <scope>NUCLEOTIDE SEQUENCE</scope>
    <source>
        <tissue evidence="1">Leaf</tissue>
    </source>
</reference>
<evidence type="ECO:0000313" key="1">
    <source>
        <dbReference type="EMBL" id="MBW96339.1"/>
    </source>
</evidence>
<name>A0A2P2JSC8_RHIMU</name>
<accession>A0A2P2JSC8</accession>
<sequence length="59" mass="6665">MRFNTNWQMDNVEAFPTIGSDLHGVIPGIEAGSYNNGQEYVIFHVNQTFLAAHLLLCIR</sequence>
<proteinExistence type="predicted"/>
<protein>
    <submittedName>
        <fullName evidence="1">Uncharacterized protein</fullName>
    </submittedName>
</protein>
<dbReference type="EMBL" id="GGEC01015856">
    <property type="protein sequence ID" value="MBW96339.1"/>
    <property type="molecule type" value="Transcribed_RNA"/>
</dbReference>
<dbReference type="AlphaFoldDB" id="A0A2P2JSC8"/>